<dbReference type="EnsemblMetazoa" id="ASIC015231-RA">
    <property type="protein sequence ID" value="ASIC015231-PA"/>
    <property type="gene ID" value="ASIC015231"/>
</dbReference>
<feature type="compositionally biased region" description="Basic residues" evidence="1">
    <location>
        <begin position="56"/>
        <end position="66"/>
    </location>
</feature>
<name>A0A084WAG4_ANOSI</name>
<dbReference type="VEuPathDB" id="VectorBase:ASIC015231"/>
<reference evidence="2 4" key="1">
    <citation type="journal article" date="2014" name="BMC Genomics">
        <title>Genome sequence of Anopheles sinensis provides insight into genetics basis of mosquito competence for malaria parasites.</title>
        <authorList>
            <person name="Zhou D."/>
            <person name="Zhang D."/>
            <person name="Ding G."/>
            <person name="Shi L."/>
            <person name="Hou Q."/>
            <person name="Ye Y."/>
            <person name="Xu Y."/>
            <person name="Zhou H."/>
            <person name="Xiong C."/>
            <person name="Li S."/>
            <person name="Yu J."/>
            <person name="Hong S."/>
            <person name="Yu X."/>
            <person name="Zou P."/>
            <person name="Chen C."/>
            <person name="Chang X."/>
            <person name="Wang W."/>
            <person name="Lv Y."/>
            <person name="Sun Y."/>
            <person name="Ma L."/>
            <person name="Shen B."/>
            <person name="Zhu C."/>
        </authorList>
    </citation>
    <scope>NUCLEOTIDE SEQUENCE [LARGE SCALE GENOMIC DNA]</scope>
</reference>
<organism evidence="2">
    <name type="scientific">Anopheles sinensis</name>
    <name type="common">Mosquito</name>
    <dbReference type="NCBI Taxonomy" id="74873"/>
    <lineage>
        <taxon>Eukaryota</taxon>
        <taxon>Metazoa</taxon>
        <taxon>Ecdysozoa</taxon>
        <taxon>Arthropoda</taxon>
        <taxon>Hexapoda</taxon>
        <taxon>Insecta</taxon>
        <taxon>Pterygota</taxon>
        <taxon>Neoptera</taxon>
        <taxon>Endopterygota</taxon>
        <taxon>Diptera</taxon>
        <taxon>Nematocera</taxon>
        <taxon>Culicoidea</taxon>
        <taxon>Culicidae</taxon>
        <taxon>Anophelinae</taxon>
        <taxon>Anopheles</taxon>
    </lineage>
</organism>
<evidence type="ECO:0000313" key="2">
    <source>
        <dbReference type="EMBL" id="KFB47208.1"/>
    </source>
</evidence>
<feature type="region of interest" description="Disordered" evidence="1">
    <location>
        <begin position="53"/>
        <end position="84"/>
    </location>
</feature>
<reference evidence="3" key="2">
    <citation type="submission" date="2020-05" db="UniProtKB">
        <authorList>
            <consortium name="EnsemblMetazoa"/>
        </authorList>
    </citation>
    <scope>IDENTIFICATION</scope>
</reference>
<feature type="region of interest" description="Disordered" evidence="1">
    <location>
        <begin position="1"/>
        <end position="31"/>
    </location>
</feature>
<accession>A0A084WAG4</accession>
<keyword evidence="2" id="KW-0675">Receptor</keyword>
<evidence type="ECO:0000313" key="4">
    <source>
        <dbReference type="Proteomes" id="UP000030765"/>
    </source>
</evidence>
<proteinExistence type="predicted"/>
<dbReference type="Proteomes" id="UP000030765">
    <property type="component" value="Unassembled WGS sequence"/>
</dbReference>
<dbReference type="EMBL" id="KE525329">
    <property type="protein sequence ID" value="KFB47208.1"/>
    <property type="molecule type" value="Genomic_DNA"/>
</dbReference>
<dbReference type="AlphaFoldDB" id="A0A084WAG4"/>
<evidence type="ECO:0000256" key="1">
    <source>
        <dbReference type="SAM" id="MobiDB-lite"/>
    </source>
</evidence>
<evidence type="ECO:0000313" key="3">
    <source>
        <dbReference type="EnsemblMetazoa" id="ASIC015231-PA"/>
    </source>
</evidence>
<protein>
    <submittedName>
        <fullName evidence="2 3">VPS10 domain-containing receptor SorCS1 isoform 1</fullName>
    </submittedName>
</protein>
<keyword evidence="4" id="KW-1185">Reference proteome</keyword>
<gene>
    <name evidence="2" type="ORF">ZHAS_00015231</name>
</gene>
<sequence length="84" mass="9404">MEHQLHPPEAVVYHPDRGPRRSFTPKSRQPLGKPLFLGQAIFLPKGCWTGNFGATSKRKPRMRAKSARCDTEKAATTDGDETLQ</sequence>
<dbReference type="EMBL" id="ATLV01022171">
    <property type="status" value="NOT_ANNOTATED_CDS"/>
    <property type="molecule type" value="Genomic_DNA"/>
</dbReference>